<evidence type="ECO:0008006" key="3">
    <source>
        <dbReference type="Google" id="ProtNLM"/>
    </source>
</evidence>
<comment type="caution">
    <text evidence="1">The sequence shown here is derived from an EMBL/GenBank/DDBJ whole genome shotgun (WGS) entry which is preliminary data.</text>
</comment>
<dbReference type="AlphaFoldDB" id="A0AA35RV53"/>
<accession>A0AA35RV53</accession>
<name>A0AA35RV53_GEOBA</name>
<dbReference type="Pfam" id="PF08811">
    <property type="entry name" value="DUF1800"/>
    <property type="match status" value="1"/>
</dbReference>
<keyword evidence="2" id="KW-1185">Reference proteome</keyword>
<protein>
    <recommendedName>
        <fullName evidence="3">DUF1800 domain-containing protein</fullName>
    </recommendedName>
</protein>
<gene>
    <name evidence="1" type="ORF">GBAR_LOCUS11108</name>
</gene>
<evidence type="ECO:0000313" key="1">
    <source>
        <dbReference type="EMBL" id="CAI8018320.1"/>
    </source>
</evidence>
<sequence length="471" mass="53178">MSNADIALMAHLMRRAGFGASRDELEQLVDHGYENVVEDLLIPGNANVMPDDVIRRYHSEMAEMRELNSAGAYWMYRMVTTENQLEEKLALFWHGLFATGYSKLNQASALVNQINTFRRHSLGSFRTMLVELSKDPAMIIWLDNHDNHRDNINENYGRELLELFSMGVGNYTEDDIKECARAFTGWTLGNAEYMSTRASRDSIWPYSRINWHFNYRDYDHDDGEKTFLGHTGNFNGDDIIDIIVQQEATARFISTRLLQYFAADEVGDAAEAVINDMMASYFESKYEIRSVLRTLFNSDYFKSDDARFARVKGPVELVVGAVRMAGTYQEPTFGADQLARQSMYMGQGIFQPPSVEGWHEGAEWIDSGALVERVNFVGQELGDPDNPGVKAIIDRMARQSDGVLSPEEQVAGCADLIGPLELSELTATSIQEFASEQGPADLREGSRTEADDQRIANLLRLLTATREYQLA</sequence>
<dbReference type="Proteomes" id="UP001174909">
    <property type="component" value="Unassembled WGS sequence"/>
</dbReference>
<proteinExistence type="predicted"/>
<organism evidence="1 2">
    <name type="scientific">Geodia barretti</name>
    <name type="common">Barrett's horny sponge</name>
    <dbReference type="NCBI Taxonomy" id="519541"/>
    <lineage>
        <taxon>Eukaryota</taxon>
        <taxon>Metazoa</taxon>
        <taxon>Porifera</taxon>
        <taxon>Demospongiae</taxon>
        <taxon>Heteroscleromorpha</taxon>
        <taxon>Tetractinellida</taxon>
        <taxon>Astrophorina</taxon>
        <taxon>Geodiidae</taxon>
        <taxon>Geodia</taxon>
    </lineage>
</organism>
<dbReference type="InterPro" id="IPR014917">
    <property type="entry name" value="DUF1800"/>
</dbReference>
<dbReference type="EMBL" id="CASHTH010001687">
    <property type="protein sequence ID" value="CAI8018320.1"/>
    <property type="molecule type" value="Genomic_DNA"/>
</dbReference>
<reference evidence="1" key="1">
    <citation type="submission" date="2023-03" db="EMBL/GenBank/DDBJ databases">
        <authorList>
            <person name="Steffen K."/>
            <person name="Cardenas P."/>
        </authorList>
    </citation>
    <scope>NUCLEOTIDE SEQUENCE</scope>
</reference>
<evidence type="ECO:0000313" key="2">
    <source>
        <dbReference type="Proteomes" id="UP001174909"/>
    </source>
</evidence>